<feature type="region of interest" description="Disordered" evidence="1">
    <location>
        <begin position="1"/>
        <end position="37"/>
    </location>
</feature>
<dbReference type="AlphaFoldDB" id="A9PGY9"/>
<dbReference type="EMBL" id="EF147633">
    <property type="protein sequence ID" value="ABK95642.1"/>
    <property type="molecule type" value="mRNA"/>
</dbReference>
<proteinExistence type="evidence at transcript level"/>
<name>A9PGY9_POPTR</name>
<feature type="compositionally biased region" description="Basic residues" evidence="1">
    <location>
        <begin position="24"/>
        <end position="37"/>
    </location>
</feature>
<organism evidence="2">
    <name type="scientific">Populus trichocarpa</name>
    <name type="common">Western balsam poplar</name>
    <name type="synonym">Populus balsamifera subsp. trichocarpa</name>
    <dbReference type="NCBI Taxonomy" id="3694"/>
    <lineage>
        <taxon>Eukaryota</taxon>
        <taxon>Viridiplantae</taxon>
        <taxon>Streptophyta</taxon>
        <taxon>Embryophyta</taxon>
        <taxon>Tracheophyta</taxon>
        <taxon>Spermatophyta</taxon>
        <taxon>Magnoliopsida</taxon>
        <taxon>eudicotyledons</taxon>
        <taxon>Gunneridae</taxon>
        <taxon>Pentapetalae</taxon>
        <taxon>rosids</taxon>
        <taxon>fabids</taxon>
        <taxon>Malpighiales</taxon>
        <taxon>Salicaceae</taxon>
        <taxon>Saliceae</taxon>
        <taxon>Populus</taxon>
    </lineage>
</organism>
<protein>
    <submittedName>
        <fullName evidence="2">Uncharacterized protein</fullName>
    </submittedName>
</protein>
<evidence type="ECO:0000313" key="2">
    <source>
        <dbReference type="EMBL" id="ABK95642.1"/>
    </source>
</evidence>
<sequence>MEEKVNQRMCQKMKIPKTTPLVTRKMKTTPLKKKRKR</sequence>
<accession>A9PGY9</accession>
<evidence type="ECO:0000256" key="1">
    <source>
        <dbReference type="SAM" id="MobiDB-lite"/>
    </source>
</evidence>
<reference evidence="2" key="1">
    <citation type="journal article" date="2008" name="BMC Genomics">
        <title>Analysis of 4,664 high-quality sequence-finished poplar full-length cDNA clones and their utility for the discovery of genes responding to insect feeding.</title>
        <authorList>
            <person name="Ralph S.G."/>
            <person name="Chun H.J."/>
            <person name="Cooper D."/>
            <person name="Kirkpatrick R."/>
            <person name="Kolosova N."/>
            <person name="Gunter L."/>
            <person name="Tuskan G.A."/>
            <person name="Douglas C.J."/>
            <person name="Holt R.A."/>
            <person name="Jones S.J."/>
            <person name="Marra M.A."/>
            <person name="Bohlmann J."/>
        </authorList>
    </citation>
    <scope>NUCLEOTIDE SEQUENCE</scope>
    <source>
        <tissue evidence="2">Young and mature leaves</tissue>
    </source>
</reference>